<feature type="transmembrane region" description="Helical" evidence="1">
    <location>
        <begin position="98"/>
        <end position="117"/>
    </location>
</feature>
<dbReference type="Proteomes" id="UP001499854">
    <property type="component" value="Unassembled WGS sequence"/>
</dbReference>
<reference evidence="2 3" key="1">
    <citation type="journal article" date="2019" name="Int. J. Syst. Evol. Microbiol.">
        <title>The Global Catalogue of Microorganisms (GCM) 10K type strain sequencing project: providing services to taxonomists for standard genome sequencing and annotation.</title>
        <authorList>
            <consortium name="The Broad Institute Genomics Platform"/>
            <consortium name="The Broad Institute Genome Sequencing Center for Infectious Disease"/>
            <person name="Wu L."/>
            <person name="Ma J."/>
        </authorList>
    </citation>
    <scope>NUCLEOTIDE SEQUENCE [LARGE SCALE GENOMIC DNA]</scope>
    <source>
        <strain evidence="2 3">JCM 16013</strain>
    </source>
</reference>
<feature type="transmembrane region" description="Helical" evidence="1">
    <location>
        <begin position="273"/>
        <end position="291"/>
    </location>
</feature>
<organism evidence="2 3">
    <name type="scientific">Catenulispora subtropica</name>
    <dbReference type="NCBI Taxonomy" id="450798"/>
    <lineage>
        <taxon>Bacteria</taxon>
        <taxon>Bacillati</taxon>
        <taxon>Actinomycetota</taxon>
        <taxon>Actinomycetes</taxon>
        <taxon>Catenulisporales</taxon>
        <taxon>Catenulisporaceae</taxon>
        <taxon>Catenulispora</taxon>
    </lineage>
</organism>
<evidence type="ECO:0000313" key="3">
    <source>
        <dbReference type="Proteomes" id="UP001499854"/>
    </source>
</evidence>
<feature type="transmembrane region" description="Helical" evidence="1">
    <location>
        <begin position="32"/>
        <end position="55"/>
    </location>
</feature>
<comment type="caution">
    <text evidence="2">The sequence shown here is derived from an EMBL/GenBank/DDBJ whole genome shotgun (WGS) entry which is preliminary data.</text>
</comment>
<name>A0ABN2SZR0_9ACTN</name>
<sequence>MSTMTAASKSPVAAQLPAEPRPRFRDLCRMEWIKVASLRSTWFVLLAAAVATVFINLNGVHSDLQYIDRDLAHPTQVMPDGHVWHFYYDPLRRSLSRIAVQLMMLGGAAIGALTMFGEFSTGQIRTTFAAVPKRGGVVAAKVTVLCAITTVLALAVALVSFLGGQAMLASRHVGTSIGDHDAQIAIAAYTLVVPVCALVGMLFGALIRNATASIVAVVAFLFLLPAFFGGDKYRWVVEVGHLFPGNAEDTLTFWARDPYQTMGKWPASHTHAWLVYAGWAVISIATALVLVKKRDA</sequence>
<gene>
    <name evidence="2" type="ORF">GCM10009838_70110</name>
</gene>
<dbReference type="EMBL" id="BAAAQM010000054">
    <property type="protein sequence ID" value="GAA1995332.1"/>
    <property type="molecule type" value="Genomic_DNA"/>
</dbReference>
<feature type="transmembrane region" description="Helical" evidence="1">
    <location>
        <begin position="210"/>
        <end position="228"/>
    </location>
</feature>
<keyword evidence="3" id="KW-1185">Reference proteome</keyword>
<proteinExistence type="predicted"/>
<keyword evidence="1" id="KW-0472">Membrane</keyword>
<protein>
    <submittedName>
        <fullName evidence="2">ABC transporter permease subunit</fullName>
    </submittedName>
</protein>
<feature type="transmembrane region" description="Helical" evidence="1">
    <location>
        <begin position="182"/>
        <end position="203"/>
    </location>
</feature>
<dbReference type="RefSeq" id="WP_344661469.1">
    <property type="nucleotide sequence ID" value="NZ_BAAAQM010000054.1"/>
</dbReference>
<keyword evidence="1" id="KW-0812">Transmembrane</keyword>
<evidence type="ECO:0000256" key="1">
    <source>
        <dbReference type="SAM" id="Phobius"/>
    </source>
</evidence>
<keyword evidence="1" id="KW-1133">Transmembrane helix</keyword>
<accession>A0ABN2SZR0</accession>
<feature type="transmembrane region" description="Helical" evidence="1">
    <location>
        <begin position="138"/>
        <end position="162"/>
    </location>
</feature>
<evidence type="ECO:0000313" key="2">
    <source>
        <dbReference type="EMBL" id="GAA1995332.1"/>
    </source>
</evidence>